<gene>
    <name evidence="2" type="ORF">XAT740_LOCUS45957</name>
</gene>
<proteinExistence type="inferred from homology"/>
<dbReference type="GO" id="GO:0005829">
    <property type="term" value="C:cytosol"/>
    <property type="evidence" value="ECO:0007669"/>
    <property type="project" value="TreeGrafter"/>
</dbReference>
<comment type="caution">
    <text evidence="2">The sequence shown here is derived from an EMBL/GenBank/DDBJ whole genome shotgun (WGS) entry which is preliminary data.</text>
</comment>
<evidence type="ECO:0000313" key="3">
    <source>
        <dbReference type="Proteomes" id="UP000663828"/>
    </source>
</evidence>
<evidence type="ECO:0000256" key="1">
    <source>
        <dbReference type="ARBA" id="ARBA00006349"/>
    </source>
</evidence>
<comment type="similarity">
    <text evidence="1">Belongs to the HSBP1 family.</text>
</comment>
<evidence type="ECO:0000313" key="2">
    <source>
        <dbReference type="EMBL" id="CAF1585302.1"/>
    </source>
</evidence>
<dbReference type="Proteomes" id="UP000663828">
    <property type="component" value="Unassembled WGS sequence"/>
</dbReference>
<dbReference type="InterPro" id="IPR009643">
    <property type="entry name" value="HS1-bd"/>
</dbReference>
<name>A0A815ZP07_ADIRI</name>
<dbReference type="AlphaFoldDB" id="A0A815ZP07"/>
<organism evidence="2 3">
    <name type="scientific">Adineta ricciae</name>
    <name type="common">Rotifer</name>
    <dbReference type="NCBI Taxonomy" id="249248"/>
    <lineage>
        <taxon>Eukaryota</taxon>
        <taxon>Metazoa</taxon>
        <taxon>Spiralia</taxon>
        <taxon>Gnathifera</taxon>
        <taxon>Rotifera</taxon>
        <taxon>Eurotatoria</taxon>
        <taxon>Bdelloidea</taxon>
        <taxon>Adinetida</taxon>
        <taxon>Adinetidae</taxon>
        <taxon>Adineta</taxon>
    </lineage>
</organism>
<accession>A0A815ZP07</accession>
<dbReference type="EMBL" id="CAJNOR010006089">
    <property type="protein sequence ID" value="CAF1585302.1"/>
    <property type="molecule type" value="Genomic_DNA"/>
</dbReference>
<dbReference type="Gene3D" id="1.20.5.430">
    <property type="match status" value="1"/>
</dbReference>
<keyword evidence="3" id="KW-1185">Reference proteome</keyword>
<dbReference type="PANTHER" id="PTHR19424:SF0">
    <property type="entry name" value="HEAT SHOCK FACTOR BINDING PROTEIN 1"/>
    <property type="match status" value="1"/>
</dbReference>
<dbReference type="PANTHER" id="PTHR19424">
    <property type="entry name" value="HEAT SHOCK FACTOR BINDING PROTEIN 1"/>
    <property type="match status" value="1"/>
</dbReference>
<protein>
    <submittedName>
        <fullName evidence="2">Uncharacterized protein</fullName>
    </submittedName>
</protein>
<reference evidence="2" key="1">
    <citation type="submission" date="2021-02" db="EMBL/GenBank/DDBJ databases">
        <authorList>
            <person name="Nowell W R."/>
        </authorList>
    </citation>
    <scope>NUCLEOTIDE SEQUENCE</scope>
</reference>
<dbReference type="GO" id="GO:0070370">
    <property type="term" value="P:cellular heat acclimation"/>
    <property type="evidence" value="ECO:0007669"/>
    <property type="project" value="TreeGrafter"/>
</dbReference>
<sequence length="73" mass="8146">MTNSTANLDILMPEPRNVQELVNLVQTTITQIQDKFEQMSTSIMGKINDVGQKIDGLERNVSDVISKRNAELA</sequence>
<dbReference type="GO" id="GO:0005634">
    <property type="term" value="C:nucleus"/>
    <property type="evidence" value="ECO:0007669"/>
    <property type="project" value="TreeGrafter"/>
</dbReference>
<dbReference type="GO" id="GO:0003714">
    <property type="term" value="F:transcription corepressor activity"/>
    <property type="evidence" value="ECO:0007669"/>
    <property type="project" value="InterPro"/>
</dbReference>
<dbReference type="Pfam" id="PF06825">
    <property type="entry name" value="HSBP1"/>
    <property type="match status" value="1"/>
</dbReference>